<dbReference type="EMBL" id="AKHW03003207">
    <property type="protein sequence ID" value="KYO35168.1"/>
    <property type="molecule type" value="Genomic_DNA"/>
</dbReference>
<sequence>MHSGASSPANWAHLANQDLWLYIVQATWDDKQWLEAFCITWTTFLDVLEQLHSHLEQQNTIMQHPTHTQVAIALLKLAMPSSLWAAGLLCSHQA</sequence>
<dbReference type="AlphaFoldDB" id="A0A151NED8"/>
<gene>
    <name evidence="1" type="ORF">Y1Q_0001052</name>
</gene>
<evidence type="ECO:0000313" key="2">
    <source>
        <dbReference type="Proteomes" id="UP000050525"/>
    </source>
</evidence>
<accession>A0A151NED8</accession>
<comment type="caution">
    <text evidence="1">The sequence shown here is derived from an EMBL/GenBank/DDBJ whole genome shotgun (WGS) entry which is preliminary data.</text>
</comment>
<name>A0A151NED8_ALLMI</name>
<proteinExistence type="predicted"/>
<organism evidence="1 2">
    <name type="scientific">Alligator mississippiensis</name>
    <name type="common">American alligator</name>
    <dbReference type="NCBI Taxonomy" id="8496"/>
    <lineage>
        <taxon>Eukaryota</taxon>
        <taxon>Metazoa</taxon>
        <taxon>Chordata</taxon>
        <taxon>Craniata</taxon>
        <taxon>Vertebrata</taxon>
        <taxon>Euteleostomi</taxon>
        <taxon>Archelosauria</taxon>
        <taxon>Archosauria</taxon>
        <taxon>Crocodylia</taxon>
        <taxon>Alligatoridae</taxon>
        <taxon>Alligatorinae</taxon>
        <taxon>Alligator</taxon>
    </lineage>
</organism>
<protein>
    <submittedName>
        <fullName evidence="1">Uncharacterized protein</fullName>
    </submittedName>
</protein>
<evidence type="ECO:0000313" key="1">
    <source>
        <dbReference type="EMBL" id="KYO35168.1"/>
    </source>
</evidence>
<dbReference type="Proteomes" id="UP000050525">
    <property type="component" value="Unassembled WGS sequence"/>
</dbReference>
<keyword evidence="2" id="KW-1185">Reference proteome</keyword>
<reference evidence="1 2" key="1">
    <citation type="journal article" date="2012" name="Genome Biol.">
        <title>Sequencing three crocodilian genomes to illuminate the evolution of archosaurs and amniotes.</title>
        <authorList>
            <person name="St John J.A."/>
            <person name="Braun E.L."/>
            <person name="Isberg S.R."/>
            <person name="Miles L.G."/>
            <person name="Chong A.Y."/>
            <person name="Gongora J."/>
            <person name="Dalzell P."/>
            <person name="Moran C."/>
            <person name="Bed'hom B."/>
            <person name="Abzhanov A."/>
            <person name="Burgess S.C."/>
            <person name="Cooksey A.M."/>
            <person name="Castoe T.A."/>
            <person name="Crawford N.G."/>
            <person name="Densmore L.D."/>
            <person name="Drew J.C."/>
            <person name="Edwards S.V."/>
            <person name="Faircloth B.C."/>
            <person name="Fujita M.K."/>
            <person name="Greenwold M.J."/>
            <person name="Hoffmann F.G."/>
            <person name="Howard J.M."/>
            <person name="Iguchi T."/>
            <person name="Janes D.E."/>
            <person name="Khan S.Y."/>
            <person name="Kohno S."/>
            <person name="de Koning A.J."/>
            <person name="Lance S.L."/>
            <person name="McCarthy F.M."/>
            <person name="McCormack J.E."/>
            <person name="Merchant M.E."/>
            <person name="Peterson D.G."/>
            <person name="Pollock D.D."/>
            <person name="Pourmand N."/>
            <person name="Raney B.J."/>
            <person name="Roessler K.A."/>
            <person name="Sanford J.R."/>
            <person name="Sawyer R.H."/>
            <person name="Schmidt C.J."/>
            <person name="Triplett E.W."/>
            <person name="Tuberville T.D."/>
            <person name="Venegas-Anaya M."/>
            <person name="Howard J.T."/>
            <person name="Jarvis E.D."/>
            <person name="Guillette L.J.Jr."/>
            <person name="Glenn T.C."/>
            <person name="Green R.E."/>
            <person name="Ray D.A."/>
        </authorList>
    </citation>
    <scope>NUCLEOTIDE SEQUENCE [LARGE SCALE GENOMIC DNA]</scope>
    <source>
        <strain evidence="1">KSC_2009_1</strain>
    </source>
</reference>